<dbReference type="EMBL" id="JACDZE010000001">
    <property type="protein sequence ID" value="MBA5628735.1"/>
    <property type="molecule type" value="Genomic_DNA"/>
</dbReference>
<dbReference type="InterPro" id="IPR046778">
    <property type="entry name" value="UPF0758_N"/>
</dbReference>
<dbReference type="GO" id="GO:0006508">
    <property type="term" value="P:proteolysis"/>
    <property type="evidence" value="ECO:0007669"/>
    <property type="project" value="UniProtKB-KW"/>
</dbReference>
<name>A0A838ZPH8_9FLAO</name>
<dbReference type="Pfam" id="PF04002">
    <property type="entry name" value="RadC"/>
    <property type="match status" value="1"/>
</dbReference>
<dbReference type="RefSeq" id="WP_182042323.1">
    <property type="nucleotide sequence ID" value="NZ_JACDZE010000001.1"/>
</dbReference>
<sequence length="230" mass="25517">MSYQQKSIKNWAEDDRPREKLLLKGRNSLSDSELLAIIMGSGSRDESAVELAKRILNSVENNWNNLSTLSVKDLCKFKGVGEAKAISIITALEIGRRRAAQGLIEKPKITCSQDAFVIFQSLIGDTQIEEFWVLFLNQANFVIRKEQISKGGISQTSVDVRVILKTALEEMATGIILAHNHPSGNLKPSESDRQITQKIKASGQTMDIAVLDHLIVTQKAYFSFADEGIL</sequence>
<evidence type="ECO:0000313" key="8">
    <source>
        <dbReference type="EMBL" id="MBA5628735.1"/>
    </source>
</evidence>
<dbReference type="SUPFAM" id="SSF47781">
    <property type="entry name" value="RuvA domain 2-like"/>
    <property type="match status" value="1"/>
</dbReference>
<keyword evidence="1" id="KW-0645">Protease</keyword>
<evidence type="ECO:0000256" key="3">
    <source>
        <dbReference type="ARBA" id="ARBA00022801"/>
    </source>
</evidence>
<organism evidence="8 9">
    <name type="scientific">Moheibacter lacus</name>
    <dbReference type="NCBI Taxonomy" id="2745851"/>
    <lineage>
        <taxon>Bacteria</taxon>
        <taxon>Pseudomonadati</taxon>
        <taxon>Bacteroidota</taxon>
        <taxon>Flavobacteriia</taxon>
        <taxon>Flavobacteriales</taxon>
        <taxon>Weeksellaceae</taxon>
        <taxon>Moheibacter</taxon>
    </lineage>
</organism>
<evidence type="ECO:0000256" key="6">
    <source>
        <dbReference type="RuleBase" id="RU003797"/>
    </source>
</evidence>
<keyword evidence="9" id="KW-1185">Reference proteome</keyword>
<dbReference type="PROSITE" id="PS01302">
    <property type="entry name" value="UPF0758"/>
    <property type="match status" value="1"/>
</dbReference>
<dbReference type="NCBIfam" id="NF000642">
    <property type="entry name" value="PRK00024.1"/>
    <property type="match status" value="1"/>
</dbReference>
<accession>A0A838ZPH8</accession>
<dbReference type="NCBIfam" id="TIGR00608">
    <property type="entry name" value="radc"/>
    <property type="match status" value="1"/>
</dbReference>
<dbReference type="InterPro" id="IPR025657">
    <property type="entry name" value="RadC_JAB"/>
</dbReference>
<dbReference type="AlphaFoldDB" id="A0A838ZPH8"/>
<dbReference type="InterPro" id="IPR037518">
    <property type="entry name" value="MPN"/>
</dbReference>
<dbReference type="GO" id="GO:0008237">
    <property type="term" value="F:metallopeptidase activity"/>
    <property type="evidence" value="ECO:0007669"/>
    <property type="project" value="UniProtKB-KW"/>
</dbReference>
<evidence type="ECO:0000256" key="4">
    <source>
        <dbReference type="ARBA" id="ARBA00022833"/>
    </source>
</evidence>
<dbReference type="Proteomes" id="UP000552241">
    <property type="component" value="Unassembled WGS sequence"/>
</dbReference>
<dbReference type="CDD" id="cd08071">
    <property type="entry name" value="MPN_DUF2466"/>
    <property type="match status" value="1"/>
</dbReference>
<keyword evidence="5" id="KW-0482">Metalloprotease</keyword>
<keyword evidence="3" id="KW-0378">Hydrolase</keyword>
<dbReference type="InterPro" id="IPR010994">
    <property type="entry name" value="RuvA_2-like"/>
</dbReference>
<gene>
    <name evidence="8" type="primary">radC</name>
    <name evidence="8" type="ORF">HU137_03000</name>
</gene>
<dbReference type="Pfam" id="PF20582">
    <property type="entry name" value="UPF0758_N"/>
    <property type="match status" value="1"/>
</dbReference>
<evidence type="ECO:0000313" key="9">
    <source>
        <dbReference type="Proteomes" id="UP000552241"/>
    </source>
</evidence>
<proteinExistence type="inferred from homology"/>
<keyword evidence="2" id="KW-0479">Metal-binding</keyword>
<dbReference type="InterPro" id="IPR020891">
    <property type="entry name" value="UPF0758_CS"/>
</dbReference>
<evidence type="ECO:0000256" key="5">
    <source>
        <dbReference type="ARBA" id="ARBA00023049"/>
    </source>
</evidence>
<comment type="caution">
    <text evidence="8">The sequence shown here is derived from an EMBL/GenBank/DDBJ whole genome shotgun (WGS) entry which is preliminary data.</text>
</comment>
<dbReference type="GO" id="GO:0046872">
    <property type="term" value="F:metal ion binding"/>
    <property type="evidence" value="ECO:0007669"/>
    <property type="project" value="UniProtKB-KW"/>
</dbReference>
<dbReference type="PANTHER" id="PTHR30471:SF3">
    <property type="entry name" value="UPF0758 PROTEIN YEES-RELATED"/>
    <property type="match status" value="1"/>
</dbReference>
<dbReference type="Gene3D" id="3.40.140.10">
    <property type="entry name" value="Cytidine Deaminase, domain 2"/>
    <property type="match status" value="1"/>
</dbReference>
<comment type="similarity">
    <text evidence="6">Belongs to the UPF0758 family.</text>
</comment>
<dbReference type="PROSITE" id="PS50249">
    <property type="entry name" value="MPN"/>
    <property type="match status" value="1"/>
</dbReference>
<reference evidence="8 9" key="1">
    <citation type="submission" date="2020-07" db="EMBL/GenBank/DDBJ databases">
        <title>Moheibacter lacus sp. nov., a member of the family Flavobacteriaceae isolated from freshwater lake sediment.</title>
        <authorList>
            <person name="Liu Y."/>
        </authorList>
    </citation>
    <scope>NUCLEOTIDE SEQUENCE [LARGE SCALE GENOMIC DNA]</scope>
    <source>
        <strain evidence="8 9">BDHS18</strain>
    </source>
</reference>
<dbReference type="InterPro" id="IPR001405">
    <property type="entry name" value="UPF0758"/>
</dbReference>
<feature type="domain" description="MPN" evidence="7">
    <location>
        <begin position="108"/>
        <end position="230"/>
    </location>
</feature>
<evidence type="ECO:0000259" key="7">
    <source>
        <dbReference type="PROSITE" id="PS50249"/>
    </source>
</evidence>
<evidence type="ECO:0000256" key="2">
    <source>
        <dbReference type="ARBA" id="ARBA00022723"/>
    </source>
</evidence>
<dbReference type="PANTHER" id="PTHR30471">
    <property type="entry name" value="DNA REPAIR PROTEIN RADC"/>
    <property type="match status" value="1"/>
</dbReference>
<evidence type="ECO:0000256" key="1">
    <source>
        <dbReference type="ARBA" id="ARBA00022670"/>
    </source>
</evidence>
<keyword evidence="4" id="KW-0862">Zinc</keyword>
<protein>
    <submittedName>
        <fullName evidence="8">DNA repair protein RadC</fullName>
    </submittedName>
</protein>